<dbReference type="EMBL" id="JAUEPT010000009">
    <property type="protein sequence ID" value="KAK0448731.1"/>
    <property type="molecule type" value="Genomic_DNA"/>
</dbReference>
<protein>
    <submittedName>
        <fullName evidence="1">Uncharacterized protein</fullName>
    </submittedName>
</protein>
<evidence type="ECO:0000313" key="1">
    <source>
        <dbReference type="EMBL" id="KAK0448731.1"/>
    </source>
</evidence>
<sequence length="242" mass="26460">MYVSALPWCLIRSRARVSQVPSGHAAQACLIGFPCFNQYWFVGLYIPPYFPAYGRLRLSVSPELFQRVVWMTDIIAGGSLAKRPSLFIKASHGSKAENVSGISALNASFDHFATDGLSTRSCSPGNETKSICAAFDINHIFRVPDTHQCFLWWAGLRVLLPQGKPPNALQHKMCLVIAIYTGLNANSRAYPRGCNGLSPRRRRTSAESSGIQVPYVHCGKHLSGSPPATHFIPLAPVSTCLS</sequence>
<accession>A0AA39JTP2</accession>
<gene>
    <name evidence="1" type="ORF">EV421DRAFT_1481632</name>
</gene>
<reference evidence="1" key="1">
    <citation type="submission" date="2023-06" db="EMBL/GenBank/DDBJ databases">
        <authorList>
            <consortium name="Lawrence Berkeley National Laboratory"/>
            <person name="Ahrendt S."/>
            <person name="Sahu N."/>
            <person name="Indic B."/>
            <person name="Wong-Bajracharya J."/>
            <person name="Merenyi Z."/>
            <person name="Ke H.-M."/>
            <person name="Monk M."/>
            <person name="Kocsube S."/>
            <person name="Drula E."/>
            <person name="Lipzen A."/>
            <person name="Balint B."/>
            <person name="Henrissat B."/>
            <person name="Andreopoulos B."/>
            <person name="Martin F.M."/>
            <person name="Harder C.B."/>
            <person name="Rigling D."/>
            <person name="Ford K.L."/>
            <person name="Foster G.D."/>
            <person name="Pangilinan J."/>
            <person name="Papanicolaou A."/>
            <person name="Barry K."/>
            <person name="LaButti K."/>
            <person name="Viragh M."/>
            <person name="Koriabine M."/>
            <person name="Yan M."/>
            <person name="Riley R."/>
            <person name="Champramary S."/>
            <person name="Plett K.L."/>
            <person name="Tsai I.J."/>
            <person name="Slot J."/>
            <person name="Sipos G."/>
            <person name="Plett J."/>
            <person name="Nagy L.G."/>
            <person name="Grigoriev I.V."/>
        </authorList>
    </citation>
    <scope>NUCLEOTIDE SEQUENCE</scope>
    <source>
        <strain evidence="1">FPL87.14</strain>
    </source>
</reference>
<organism evidence="1 2">
    <name type="scientific">Armillaria borealis</name>
    <dbReference type="NCBI Taxonomy" id="47425"/>
    <lineage>
        <taxon>Eukaryota</taxon>
        <taxon>Fungi</taxon>
        <taxon>Dikarya</taxon>
        <taxon>Basidiomycota</taxon>
        <taxon>Agaricomycotina</taxon>
        <taxon>Agaricomycetes</taxon>
        <taxon>Agaricomycetidae</taxon>
        <taxon>Agaricales</taxon>
        <taxon>Marasmiineae</taxon>
        <taxon>Physalacriaceae</taxon>
        <taxon>Armillaria</taxon>
    </lineage>
</organism>
<evidence type="ECO:0000313" key="2">
    <source>
        <dbReference type="Proteomes" id="UP001175226"/>
    </source>
</evidence>
<name>A0AA39JTP2_9AGAR</name>
<dbReference type="AlphaFoldDB" id="A0AA39JTP2"/>
<keyword evidence="2" id="KW-1185">Reference proteome</keyword>
<comment type="caution">
    <text evidence="1">The sequence shown here is derived from an EMBL/GenBank/DDBJ whole genome shotgun (WGS) entry which is preliminary data.</text>
</comment>
<dbReference type="Proteomes" id="UP001175226">
    <property type="component" value="Unassembled WGS sequence"/>
</dbReference>
<proteinExistence type="predicted"/>